<evidence type="ECO:0000259" key="8">
    <source>
        <dbReference type="Pfam" id="PF15706"/>
    </source>
</evidence>
<evidence type="ECO:0000256" key="2">
    <source>
        <dbReference type="ARBA" id="ARBA00006166"/>
    </source>
</evidence>
<evidence type="ECO:0000313" key="13">
    <source>
        <dbReference type="Proteomes" id="UP000695000"/>
    </source>
</evidence>
<dbReference type="InterPro" id="IPR031436">
    <property type="entry name" value="TMEM132_C"/>
</dbReference>
<dbReference type="InterPro" id="IPR055421">
    <property type="entry name" value="TMEM132_3rd"/>
</dbReference>
<evidence type="ECO:0000259" key="12">
    <source>
        <dbReference type="Pfam" id="PF23487"/>
    </source>
</evidence>
<evidence type="ECO:0000256" key="3">
    <source>
        <dbReference type="ARBA" id="ARBA00022692"/>
    </source>
</evidence>
<feature type="compositionally biased region" description="Pro residues" evidence="6">
    <location>
        <begin position="953"/>
        <end position="965"/>
    </location>
</feature>
<feature type="domain" description="Transmembrane protein TMEM132 sixth" evidence="12">
    <location>
        <begin position="566"/>
        <end position="678"/>
    </location>
</feature>
<keyword evidence="4 7" id="KW-1133">Transmembrane helix</keyword>
<dbReference type="GeneID" id="108556463"/>
<proteinExistence type="inferred from homology"/>
<dbReference type="InterPro" id="IPR026307">
    <property type="entry name" value="TMEM132"/>
</dbReference>
<dbReference type="PANTHER" id="PTHR13388:SF11">
    <property type="entry name" value="DETONATOR, ISOFORM E"/>
    <property type="match status" value="1"/>
</dbReference>
<keyword evidence="13" id="KW-1185">Reference proteome</keyword>
<dbReference type="Pfam" id="PF23486">
    <property type="entry name" value="Ig_TMEM132_5th"/>
    <property type="match status" value="1"/>
</dbReference>
<name>A0ABM1M0H8_NICVS</name>
<evidence type="ECO:0000259" key="9">
    <source>
        <dbReference type="Pfam" id="PF16070"/>
    </source>
</evidence>
<evidence type="ECO:0000256" key="7">
    <source>
        <dbReference type="SAM" id="Phobius"/>
    </source>
</evidence>
<dbReference type="InterPro" id="IPR055423">
    <property type="entry name" value="Ig_TMEM132_5th"/>
</dbReference>
<feature type="domain" description="Transmembrane protein family 132 fourth" evidence="9">
    <location>
        <begin position="315"/>
        <end position="411"/>
    </location>
</feature>
<organism evidence="13 14">
    <name type="scientific">Nicrophorus vespilloides</name>
    <name type="common">Boreal carrion beetle</name>
    <dbReference type="NCBI Taxonomy" id="110193"/>
    <lineage>
        <taxon>Eukaryota</taxon>
        <taxon>Metazoa</taxon>
        <taxon>Ecdysozoa</taxon>
        <taxon>Arthropoda</taxon>
        <taxon>Hexapoda</taxon>
        <taxon>Insecta</taxon>
        <taxon>Pterygota</taxon>
        <taxon>Neoptera</taxon>
        <taxon>Endopterygota</taxon>
        <taxon>Coleoptera</taxon>
        <taxon>Polyphaga</taxon>
        <taxon>Staphyliniformia</taxon>
        <taxon>Silphidae</taxon>
        <taxon>Nicrophorinae</taxon>
        <taxon>Nicrophorus</taxon>
    </lineage>
</organism>
<comment type="subcellular location">
    <subcellularLocation>
        <location evidence="1">Membrane</location>
        <topology evidence="1">Single-pass type I membrane protein</topology>
    </subcellularLocation>
</comment>
<feature type="domain" description="Transmembrane protein TMEM132 C-terminal" evidence="8">
    <location>
        <begin position="745"/>
        <end position="840"/>
    </location>
</feature>
<sequence>MSAHIVRSEIPRDSPVLRVLFHTGTDSGSRRHILLTRHHQVCIVLHATMTSYPSLSAACSPDGEDGVCLAQITIPSNWWPPLPTPDKDGRLGKITKTPPKLVQVAYSVQEPRPDEDGCQPQMQLQPSTVLGLVPLVPARAAYKELQLIDALRILVPHPPLFPLSQMHIPVFLEREKSKSISAVVIRGKVKSGVRLLGATASDPSSWNITVEMNPRHTGAMVTAMRKEPLEPPSQDAPSTTSSQGEVFELFTWLVEITEDAAEPYEDAKIVWSARYEPHQDESAGGGAAGGTNEPHRMGGTKSATRLDIQKDDIQAVVPISKNWEVLNTAVLTGRQVSQAMKVFIVSQAGKAADVTFQASCHSEDDSVLKISSSCSSVYVDGSEARGSVNGSVLVKYGTYTGLARFTVWMPEFPLDLQVPDTRLSQLKSWKVPDYQPSSVKARRRKRSYGSSFRTGSIPDDMGNIVDRPNCRLRYQQSSVDVYAHFMASDHDSGRTSYLINRRTWLRVTDLVLPLLRVSDPRIASLHGRVLQGRSVGRTEVQVLSPITGRVIGAKEVRVGNDKVGLSRLSVQVVSGLQLNISPDSSIENGYVAETSVTRKLTAQYQEGLLDIELEFSDGSKTPLREVVDTDYHLVVESLDPEVVAFAPMVASHHPRVIAVGEGSGDLLQVTLMLSEECRAAARSKSKGGPLAMASASVVVDFSSSDIPHRPDILQNDGGSFSGGKGREFSDLQDILKDDGRIEPNVQARQYQGTKGSSRHQPAMLMTPLEISMYVLLAAFCFAIVVFVVSCVVYASKFKPSDVAIEGLKATPISTAGVGFNQRKPRETTTNAHDWVWLGMKESRATLEPSSNRNSAVINNNTNEMRITTNPLNMNYCDPDDCVATSFSNPTHIELPSKPAESRIVDSSTYCKSKAGGRTTSVSVDITGIETADDELEVCLGNSPIHMQQLPRNKPTPPPPLPPHGLPSPDISMAEEYKPPVPPHRNIGVTTAQNDGSPRKHHHHHHHRNSKQVKESPKIIAEDIIDSNQRSVFEFDDEPAHPPRNNTPSDGVVFRQKPVSDDDVIQFVQYPKSPTNGNNRNSAEVKRATIVGNPMFSADDNQGEETAADIAGLDGLQLDMDYDQIMHYFDNLKESNA</sequence>
<dbReference type="Proteomes" id="UP000695000">
    <property type="component" value="Unplaced"/>
</dbReference>
<dbReference type="InterPro" id="IPR031437">
    <property type="entry name" value="Ig_TMEM132_4th"/>
</dbReference>
<evidence type="ECO:0000259" key="10">
    <source>
        <dbReference type="Pfam" id="PF23039"/>
    </source>
</evidence>
<feature type="transmembrane region" description="Helical" evidence="7">
    <location>
        <begin position="770"/>
        <end position="794"/>
    </location>
</feature>
<dbReference type="RefSeq" id="XP_017768078.1">
    <property type="nucleotide sequence ID" value="XM_017912589.1"/>
</dbReference>
<evidence type="ECO:0000256" key="6">
    <source>
        <dbReference type="SAM" id="MobiDB-lite"/>
    </source>
</evidence>
<dbReference type="Pfam" id="PF15706">
    <property type="entry name" value="TMEM132_C"/>
    <property type="match status" value="1"/>
</dbReference>
<dbReference type="PANTHER" id="PTHR13388">
    <property type="entry name" value="DETONATOR, ISOFORM E"/>
    <property type="match status" value="1"/>
</dbReference>
<feature type="region of interest" description="Disordered" evidence="6">
    <location>
        <begin position="279"/>
        <end position="300"/>
    </location>
</feature>
<feature type="domain" description="Transmembrane protein TMEM132 cohesin-like" evidence="10">
    <location>
        <begin position="143"/>
        <end position="231"/>
    </location>
</feature>
<reference evidence="14" key="1">
    <citation type="submission" date="2025-08" db="UniProtKB">
        <authorList>
            <consortium name="RefSeq"/>
        </authorList>
    </citation>
    <scope>IDENTIFICATION</scope>
    <source>
        <tissue evidence="14">Whole Larva</tissue>
    </source>
</reference>
<feature type="compositionally biased region" description="Basic residues" evidence="6">
    <location>
        <begin position="998"/>
        <end position="1010"/>
    </location>
</feature>
<feature type="region of interest" description="Disordered" evidence="6">
    <location>
        <begin position="945"/>
        <end position="1016"/>
    </location>
</feature>
<gene>
    <name evidence="14" type="primary">LOC108556463</name>
</gene>
<evidence type="ECO:0000256" key="5">
    <source>
        <dbReference type="ARBA" id="ARBA00023136"/>
    </source>
</evidence>
<evidence type="ECO:0000259" key="11">
    <source>
        <dbReference type="Pfam" id="PF23486"/>
    </source>
</evidence>
<dbReference type="Pfam" id="PF23487">
    <property type="entry name" value="Ig_TMEM132_6th"/>
    <property type="match status" value="1"/>
</dbReference>
<evidence type="ECO:0000256" key="4">
    <source>
        <dbReference type="ARBA" id="ARBA00022989"/>
    </source>
</evidence>
<feature type="domain" description="Transmembrane protein TMEM132 fifth" evidence="11">
    <location>
        <begin position="416"/>
        <end position="563"/>
    </location>
</feature>
<dbReference type="Pfam" id="PF23039">
    <property type="entry name" value="TMEM132_3rd"/>
    <property type="match status" value="1"/>
</dbReference>
<protein>
    <submittedName>
        <fullName evidence="14">Transmembrane protein 132D isoform X1</fullName>
    </submittedName>
</protein>
<accession>A0ABM1M0H8</accession>
<keyword evidence="5 7" id="KW-0472">Membrane</keyword>
<evidence type="ECO:0000256" key="1">
    <source>
        <dbReference type="ARBA" id="ARBA00004479"/>
    </source>
</evidence>
<dbReference type="Pfam" id="PF16070">
    <property type="entry name" value="Ig_TMEM132_4th"/>
    <property type="match status" value="1"/>
</dbReference>
<comment type="similarity">
    <text evidence="2">Belongs to the TMEM132 family.</text>
</comment>
<evidence type="ECO:0000313" key="14">
    <source>
        <dbReference type="RefSeq" id="XP_017768078.1"/>
    </source>
</evidence>
<keyword evidence="3 7" id="KW-0812">Transmembrane</keyword>
<dbReference type="InterPro" id="IPR055424">
    <property type="entry name" value="Ig_TMEM132_6th"/>
</dbReference>